<dbReference type="Proteomes" id="UP000784294">
    <property type="component" value="Unassembled WGS sequence"/>
</dbReference>
<dbReference type="EMBL" id="CAAALY010065694">
    <property type="protein sequence ID" value="VEL24073.1"/>
    <property type="molecule type" value="Genomic_DNA"/>
</dbReference>
<organism evidence="1 2">
    <name type="scientific">Protopolystoma xenopodis</name>
    <dbReference type="NCBI Taxonomy" id="117903"/>
    <lineage>
        <taxon>Eukaryota</taxon>
        <taxon>Metazoa</taxon>
        <taxon>Spiralia</taxon>
        <taxon>Lophotrochozoa</taxon>
        <taxon>Platyhelminthes</taxon>
        <taxon>Monogenea</taxon>
        <taxon>Polyopisthocotylea</taxon>
        <taxon>Polystomatidea</taxon>
        <taxon>Polystomatidae</taxon>
        <taxon>Protopolystoma</taxon>
    </lineage>
</organism>
<dbReference type="AlphaFoldDB" id="A0A3S5CIF6"/>
<proteinExistence type="predicted"/>
<comment type="caution">
    <text evidence="1">The sequence shown here is derived from an EMBL/GenBank/DDBJ whole genome shotgun (WGS) entry which is preliminary data.</text>
</comment>
<sequence>MVVGWRNYGQLTSIVKTLPFSDSFPVPPHLTIDEQPAGVQAWLPIVGLDDFQAQHTCTCAWSENTTLMAQSLGKRSGGPAFSI</sequence>
<reference evidence="1" key="1">
    <citation type="submission" date="2018-11" db="EMBL/GenBank/DDBJ databases">
        <authorList>
            <consortium name="Pathogen Informatics"/>
        </authorList>
    </citation>
    <scope>NUCLEOTIDE SEQUENCE</scope>
</reference>
<keyword evidence="2" id="KW-1185">Reference proteome</keyword>
<gene>
    <name evidence="1" type="ORF">PXEA_LOCUS17513</name>
</gene>
<evidence type="ECO:0000313" key="1">
    <source>
        <dbReference type="EMBL" id="VEL24073.1"/>
    </source>
</evidence>
<protein>
    <submittedName>
        <fullName evidence="1">Uncharacterized protein</fullName>
    </submittedName>
</protein>
<name>A0A3S5CIF6_9PLAT</name>
<accession>A0A3S5CIF6</accession>
<evidence type="ECO:0000313" key="2">
    <source>
        <dbReference type="Proteomes" id="UP000784294"/>
    </source>
</evidence>